<feature type="binding site" evidence="7">
    <location>
        <position position="64"/>
    </location>
    <ligand>
        <name>S-adenosyl-L-methionine</name>
        <dbReference type="ChEBI" id="CHEBI:59789"/>
    </ligand>
</feature>
<evidence type="ECO:0000256" key="3">
    <source>
        <dbReference type="ARBA" id="ARBA00022603"/>
    </source>
</evidence>
<comment type="catalytic activity">
    <reaction evidence="1 7">
        <text>guanosine(46) in tRNA + S-adenosyl-L-methionine = N(7)-methylguanosine(46) in tRNA + S-adenosyl-L-homocysteine</text>
        <dbReference type="Rhea" id="RHEA:42708"/>
        <dbReference type="Rhea" id="RHEA-COMP:10188"/>
        <dbReference type="Rhea" id="RHEA-COMP:10189"/>
        <dbReference type="ChEBI" id="CHEBI:57856"/>
        <dbReference type="ChEBI" id="CHEBI:59789"/>
        <dbReference type="ChEBI" id="CHEBI:74269"/>
        <dbReference type="ChEBI" id="CHEBI:74480"/>
        <dbReference type="EC" id="2.1.1.33"/>
    </reaction>
</comment>
<dbReference type="PANTHER" id="PTHR23417:SF14">
    <property type="entry name" value="PENTACOTRIPEPTIDE-REPEAT REGION OF PRORP DOMAIN-CONTAINING PROTEIN"/>
    <property type="match status" value="1"/>
</dbReference>
<comment type="pathway">
    <text evidence="7">tRNA modification; N(7)-methylguanine-tRNA biosynthesis.</text>
</comment>
<accession>A0A1F6VK74</accession>
<feature type="binding site" evidence="7">
    <location>
        <position position="116"/>
    </location>
    <ligand>
        <name>S-adenosyl-L-methionine</name>
        <dbReference type="ChEBI" id="CHEBI:59789"/>
    </ligand>
</feature>
<dbReference type="Proteomes" id="UP000179076">
    <property type="component" value="Unassembled WGS sequence"/>
</dbReference>
<comment type="similarity">
    <text evidence="7">Belongs to the class I-like SAM-binding methyltransferase superfamily. TrmB family.</text>
</comment>
<evidence type="ECO:0000256" key="5">
    <source>
        <dbReference type="ARBA" id="ARBA00022691"/>
    </source>
</evidence>
<feature type="binding site" evidence="7">
    <location>
        <position position="174"/>
    </location>
    <ligand>
        <name>substrate</name>
    </ligand>
</feature>
<feature type="binding site" evidence="7">
    <location>
        <begin position="211"/>
        <end position="214"/>
    </location>
    <ligand>
        <name>substrate</name>
    </ligand>
</feature>
<reference evidence="8 9" key="1">
    <citation type="journal article" date="2016" name="Nat. Commun.">
        <title>Thousands of microbial genomes shed light on interconnected biogeochemical processes in an aquifer system.</title>
        <authorList>
            <person name="Anantharaman K."/>
            <person name="Brown C.T."/>
            <person name="Hug L.A."/>
            <person name="Sharon I."/>
            <person name="Castelle C.J."/>
            <person name="Probst A.J."/>
            <person name="Thomas B.C."/>
            <person name="Singh A."/>
            <person name="Wilkins M.J."/>
            <person name="Karaoz U."/>
            <person name="Brodie E.L."/>
            <person name="Williams K.H."/>
            <person name="Hubbard S.S."/>
            <person name="Banfield J.F."/>
        </authorList>
    </citation>
    <scope>NUCLEOTIDE SEQUENCE [LARGE SCALE GENOMIC DNA]</scope>
</reference>
<protein>
    <recommendedName>
        <fullName evidence="7">tRNA (guanine-N(7)-)-methyltransferase</fullName>
        <ecNumber evidence="7">2.1.1.33</ecNumber>
    </recommendedName>
    <alternativeName>
        <fullName evidence="7">tRNA (guanine(46)-N(7))-methyltransferase</fullName>
    </alternativeName>
    <alternativeName>
        <fullName evidence="7">tRNA(m7G46)-methyltransferase</fullName>
    </alternativeName>
</protein>
<dbReference type="EC" id="2.1.1.33" evidence="7"/>
<organism evidence="8 9">
    <name type="scientific">Candidatus Muproteobacteria bacterium RBG_16_60_9</name>
    <dbReference type="NCBI Taxonomy" id="1817755"/>
    <lineage>
        <taxon>Bacteria</taxon>
        <taxon>Pseudomonadati</taxon>
        <taxon>Pseudomonadota</taxon>
        <taxon>Candidatus Muproteobacteria</taxon>
    </lineage>
</organism>
<dbReference type="UniPathway" id="UPA00989"/>
<comment type="function">
    <text evidence="2 7">Catalyzes the formation of N(7)-methylguanine at position 46 (m7G46) in tRNA.</text>
</comment>
<evidence type="ECO:0000256" key="2">
    <source>
        <dbReference type="ARBA" id="ARBA00003015"/>
    </source>
</evidence>
<evidence type="ECO:0000256" key="6">
    <source>
        <dbReference type="ARBA" id="ARBA00022694"/>
    </source>
</evidence>
<dbReference type="CDD" id="cd02440">
    <property type="entry name" value="AdoMet_MTases"/>
    <property type="match status" value="1"/>
</dbReference>
<keyword evidence="5 7" id="KW-0949">S-adenosyl-L-methionine</keyword>
<evidence type="ECO:0000256" key="1">
    <source>
        <dbReference type="ARBA" id="ARBA00000142"/>
    </source>
</evidence>
<dbReference type="Pfam" id="PF02390">
    <property type="entry name" value="Methyltransf_4"/>
    <property type="match status" value="1"/>
</dbReference>
<dbReference type="InterPro" id="IPR029063">
    <property type="entry name" value="SAM-dependent_MTases_sf"/>
</dbReference>
<keyword evidence="4 7" id="KW-0808">Transferase</keyword>
<keyword evidence="6 7" id="KW-0819">tRNA processing</keyword>
<dbReference type="AlphaFoldDB" id="A0A1F6VK74"/>
<name>A0A1F6VK74_9PROT</name>
<evidence type="ECO:0000313" key="8">
    <source>
        <dbReference type="EMBL" id="OGI69979.1"/>
    </source>
</evidence>
<dbReference type="PROSITE" id="PS51625">
    <property type="entry name" value="SAM_MT_TRMB"/>
    <property type="match status" value="1"/>
</dbReference>
<gene>
    <name evidence="7" type="primary">trmB</name>
    <name evidence="8" type="ORF">A2W18_00820</name>
</gene>
<proteinExistence type="inferred from homology"/>
<dbReference type="Gene3D" id="3.40.50.150">
    <property type="entry name" value="Vaccinia Virus protein VP39"/>
    <property type="match status" value="1"/>
</dbReference>
<dbReference type="InterPro" id="IPR055361">
    <property type="entry name" value="tRNA_methyltr_TrmB_bact"/>
</dbReference>
<comment type="caution">
    <text evidence="8">The sequence shown here is derived from an EMBL/GenBank/DDBJ whole genome shotgun (WGS) entry which is preliminary data.</text>
</comment>
<evidence type="ECO:0000256" key="4">
    <source>
        <dbReference type="ARBA" id="ARBA00022679"/>
    </source>
</evidence>
<dbReference type="EMBL" id="MFSP01000010">
    <property type="protein sequence ID" value="OGI69979.1"/>
    <property type="molecule type" value="Genomic_DNA"/>
</dbReference>
<feature type="binding site" evidence="7">
    <location>
        <position position="89"/>
    </location>
    <ligand>
        <name>S-adenosyl-L-methionine</name>
        <dbReference type="ChEBI" id="CHEBI:59789"/>
    </ligand>
</feature>
<feature type="binding site" evidence="7">
    <location>
        <position position="142"/>
    </location>
    <ligand>
        <name>substrate</name>
    </ligand>
</feature>
<evidence type="ECO:0000313" key="9">
    <source>
        <dbReference type="Proteomes" id="UP000179076"/>
    </source>
</evidence>
<dbReference type="InterPro" id="IPR003358">
    <property type="entry name" value="tRNA_(Gua-N-7)_MeTrfase_Trmb"/>
</dbReference>
<dbReference type="GO" id="GO:0043527">
    <property type="term" value="C:tRNA methyltransferase complex"/>
    <property type="evidence" value="ECO:0007669"/>
    <property type="project" value="TreeGrafter"/>
</dbReference>
<dbReference type="SUPFAM" id="SSF53335">
    <property type="entry name" value="S-adenosyl-L-methionine-dependent methyltransferases"/>
    <property type="match status" value="1"/>
</dbReference>
<dbReference type="HAMAP" id="MF_01057">
    <property type="entry name" value="tRNA_methyltr_TrmB"/>
    <property type="match status" value="1"/>
</dbReference>
<feature type="binding site" evidence="7">
    <location>
        <position position="138"/>
    </location>
    <ligand>
        <name>S-adenosyl-L-methionine</name>
        <dbReference type="ChEBI" id="CHEBI:59789"/>
    </ligand>
</feature>
<dbReference type="NCBIfam" id="TIGR00091">
    <property type="entry name" value="tRNA (guanosine(46)-N7)-methyltransferase TrmB"/>
    <property type="match status" value="1"/>
</dbReference>
<sequence>MAAAGASTATRRRSVRSYVLRQGRMTEAQRRALEELWPRYGVTLSEAPLDLGAVFGRRAPVIVDIGFGNGDALVCMATAHPEQNFLGVDVHRPGVGSLLLKLEAVGSQNVRAVVADVNEVLARLAHGALDGVHLFFPDPWPKKRHHKRRLMQPAFAQRLCDALAPGAYVHCATDWEDYAAQMLDVLEATPNLFNVAGAGSYAERPASRPMTRFEQRGLAQGRVVRDLMFRRR</sequence>
<dbReference type="GO" id="GO:0008176">
    <property type="term" value="F:tRNA (guanine(46)-N7)-methyltransferase activity"/>
    <property type="evidence" value="ECO:0007669"/>
    <property type="project" value="UniProtKB-UniRule"/>
</dbReference>
<keyword evidence="3 7" id="KW-0489">Methyltransferase</keyword>
<evidence type="ECO:0000256" key="7">
    <source>
        <dbReference type="HAMAP-Rule" id="MF_01057"/>
    </source>
</evidence>
<comment type="caution">
    <text evidence="7">Lacks conserved residue(s) required for the propagation of feature annotation.</text>
</comment>
<dbReference type="PANTHER" id="PTHR23417">
    <property type="entry name" value="3-DEOXY-D-MANNO-OCTULOSONIC-ACID TRANSFERASE/TRNA GUANINE-N 7 - -METHYLTRANSFERASE"/>
    <property type="match status" value="1"/>
</dbReference>